<dbReference type="Gene3D" id="1.10.1200.10">
    <property type="entry name" value="ACP-like"/>
    <property type="match status" value="1"/>
</dbReference>
<evidence type="ECO:0000256" key="2">
    <source>
        <dbReference type="ARBA" id="ARBA00006432"/>
    </source>
</evidence>
<evidence type="ECO:0000256" key="4">
    <source>
        <dbReference type="ARBA" id="ARBA00022553"/>
    </source>
</evidence>
<dbReference type="Pfam" id="PF00668">
    <property type="entry name" value="Condensation"/>
    <property type="match status" value="1"/>
</dbReference>
<dbReference type="Gene3D" id="3.40.50.1820">
    <property type="entry name" value="alpha/beta hydrolase"/>
    <property type="match status" value="1"/>
</dbReference>
<dbReference type="eggNOG" id="COG1020">
    <property type="taxonomic scope" value="Bacteria"/>
</dbReference>
<dbReference type="PROSITE" id="PS00012">
    <property type="entry name" value="PHOSPHOPANTETHEINE"/>
    <property type="match status" value="1"/>
</dbReference>
<keyword evidence="4" id="KW-0597">Phosphoprotein</keyword>
<reference evidence="8" key="1">
    <citation type="submission" date="2015-07" db="EMBL/GenBank/DDBJ databases">
        <title>Near-Complete Genome Sequence of the Cellulolytic Bacterium Bacteroides (Pseudobacteroides) cellulosolvens ATCC 35603.</title>
        <authorList>
            <person name="Dassa B."/>
            <person name="Utturkar S.M."/>
            <person name="Klingeman D.M."/>
            <person name="Hurt R.A."/>
            <person name="Keller M."/>
            <person name="Xu J."/>
            <person name="Reddy Y.H.K."/>
            <person name="Borovok I."/>
            <person name="Grinberg I.R."/>
            <person name="Lamed R."/>
            <person name="Zhivin O."/>
            <person name="Bayer E.A."/>
            <person name="Brown S.D."/>
        </authorList>
    </citation>
    <scope>NUCLEOTIDE SEQUENCE [LARGE SCALE GENOMIC DNA]</scope>
    <source>
        <strain evidence="8">DSM 2933</strain>
    </source>
</reference>
<gene>
    <name evidence="7" type="ORF">Bccel_1100</name>
</gene>
<dbReference type="Pfam" id="PF00501">
    <property type="entry name" value="AMP-binding"/>
    <property type="match status" value="1"/>
</dbReference>
<dbReference type="SUPFAM" id="SSF56801">
    <property type="entry name" value="Acetyl-CoA synthetase-like"/>
    <property type="match status" value="1"/>
</dbReference>
<dbReference type="GO" id="GO:0008610">
    <property type="term" value="P:lipid biosynthetic process"/>
    <property type="evidence" value="ECO:0007669"/>
    <property type="project" value="UniProtKB-ARBA"/>
</dbReference>
<dbReference type="Pfam" id="PF07238">
    <property type="entry name" value="PilZ"/>
    <property type="match status" value="1"/>
</dbReference>
<dbReference type="GO" id="GO:0031177">
    <property type="term" value="F:phosphopantetheine binding"/>
    <property type="evidence" value="ECO:0007669"/>
    <property type="project" value="TreeGrafter"/>
</dbReference>
<dbReference type="PROSITE" id="PS50075">
    <property type="entry name" value="CARRIER"/>
    <property type="match status" value="1"/>
</dbReference>
<evidence type="ECO:0000256" key="1">
    <source>
        <dbReference type="ARBA" id="ARBA00001957"/>
    </source>
</evidence>
<dbReference type="GO" id="GO:0035438">
    <property type="term" value="F:cyclic-di-GMP binding"/>
    <property type="evidence" value="ECO:0007669"/>
    <property type="project" value="InterPro"/>
</dbReference>
<dbReference type="Gene3D" id="3.40.50.980">
    <property type="match status" value="2"/>
</dbReference>
<dbReference type="RefSeq" id="WP_036940527.1">
    <property type="nucleotide sequence ID" value="NZ_JQKC01000013.1"/>
</dbReference>
<dbReference type="EMBL" id="LGTC01000001">
    <property type="protein sequence ID" value="KNY25840.1"/>
    <property type="molecule type" value="Genomic_DNA"/>
</dbReference>
<accession>A0A0L6JJC5</accession>
<evidence type="ECO:0000259" key="6">
    <source>
        <dbReference type="PROSITE" id="PS50075"/>
    </source>
</evidence>
<dbReference type="GO" id="GO:0044550">
    <property type="term" value="P:secondary metabolite biosynthetic process"/>
    <property type="evidence" value="ECO:0007669"/>
    <property type="project" value="TreeGrafter"/>
</dbReference>
<dbReference type="EC" id="5.1.1.11" evidence="7"/>
<dbReference type="SUPFAM" id="SSF52777">
    <property type="entry name" value="CoA-dependent acyltransferases"/>
    <property type="match status" value="2"/>
</dbReference>
<dbReference type="Gene3D" id="3.30.300.30">
    <property type="match status" value="1"/>
</dbReference>
<protein>
    <submittedName>
        <fullName evidence="7">Amino acid adenylation domain protein</fullName>
        <ecNumber evidence="7">5.1.1.11</ecNumber>
    </submittedName>
</protein>
<dbReference type="InterPro" id="IPR006162">
    <property type="entry name" value="Ppantetheine_attach_site"/>
</dbReference>
<dbReference type="InterPro" id="IPR001242">
    <property type="entry name" value="Condensation_dom"/>
</dbReference>
<dbReference type="InterPro" id="IPR023213">
    <property type="entry name" value="CAT-like_dom_sf"/>
</dbReference>
<sequence>MYTYRIINDQSNILNLYTNLAKIKEIPILLKLDHQQVHTKIIFNYKSGNNPIVSYINQGDLKIDDTIEMDFFYKECYFSFKSKITSILESSFRISIPEEVKICFLRNRSRYLLSAEEKAYIVLRGSDTKYEIIDISTSGFSFRTKEEILTQGSLVRNICLILNENTTLYVDGEVKYVKHTENEYRYGLNIVSLEWSTSQKIFGYLFEKTYPQIKSLTYYHMEELWKLYHKAKYLSKDLYLNDDNEFENYIKKLESFKDKSTLAINLIYQKSGKLLGVGTSLRIYRRTFLGYLPYIVPEAYLSPKAKTDIHIGLIENLLNHTYFENYISYFMDNLEWYKSIFEKIGCIIDDTNLYQLHLVKVFECTSEGMNKRLTANIYTTEAAVEASDFWEYCKNNMSQLEIQCFDYTKNSFYLDEIKEVYNSLDMTLLRKLFYVKEDDCIIAYAIAETCSYGENQRDYLDTVKVYLKENKININEFLSSLADEISLFYEINNKNKFTIILSDSSTENTFDTFYPALKGLEFMGSAVKVMMNRQGITEFSRLLTSNFETYSKYYPLTQPQKSIWFTEKVFPGTSIGNIIGSIKTKNELDFSLVEKSFNIIVEKNEGMRLRIIDEDGQQKQYVSQYKYFNVDTIDFRESGIESFYEWDEKEAQRPFNLYDSPLYYFAIIRLPQHTLLYFKTHHLISDAWTINLLGSHFIEVYDCLKNNNSTLFENKPSYLDFIMDEEEYKYSNKFDKNKAFWNEKFSTIPQLTEFEKDGLVPSTEAKRKTLVLSEELSSLLTCYCKEKKISVFSMFMSIISLYFSKLSGFNDIVLGTPILNRSGAKEKDTVGMFVSSIPVRLYADKDMDFRSYLLYVTKELSLCLKNQRYNYDMILNDYRKTHNIARGKLYDVVFSYQNAKYADSTENIDYEARWHFNKNQSDSLVIHVDDREEQGQFLINIDYLVNMFSKEDINKLCKRLIKLMKDVINCPDKKISNFNILSEDELSEAINMLESFNSTKFKFPKEKTIHELFEEQAALTPYSTALIANRTSITYKELNEKSNSLARNLRKLGVTPDTFVGIMDKPSIELIVGILAILKAGAAYLPIDPDYPDERVTYLLENCDVKFLLSRKYLCPAPLYKCETVYLEDEKSYDKDCSNLSKINSSSDLAYIIFTSGSTGNPKGVMIEHRNLVNQIVGLGEKLKFDSSYNHILLAKITFDVSVQHIFASLTTGAKLFIPDSEILKDADKFWRFVYDNKISVINTVPAYIDTLLDNINISSSHVFKYMMVGGDIFKKKLFDKIKSTVQVENIINIYGPTECTINATLYECPGDLNTNIIPIGKPLYNYSAMILDNSNFPVPVGVPGELCFSGDGIARGYLKAPELTNEKFVQNPIDPNSTTYRTGDLAKWLPDGNIEYIGRIDRQVKINGIRIELGEIESSLAACKGVKETFIMDVEDICSRKKQLCAYVVLEDKTDLSHLRKYLAEKLPSYMVPQYFVEMERFPLNTNGKIDKKKLPNPFEQNIEKSHYKPSNDIEVKLSKIAEKLLGVSDISTHDNLFDLGLDSIKMVTLVTSIKREFNINISFEEVHKDASIKGLSNYIMEREKENSISENLIPLAKGTNPDKHVFFIHSGSGEISTYMELCFKLNKEFNYWGIKMYGLEDLSPINITIDDLSDKYIKMIKKVQPLGPYYLFGWCIGGTIAFELALKLEREGDKVSFLALANTIPPMHWENIEYFDLQSEKLFLEKYFNIKADMYSSNHKTMKDLWEWAIEYFETNFMAATLKEILKNTVPKSVIYAIPKFEELNIREIVYYLNAIRTLHTLRANYFPCGKVNARVDFFKSTNDNIVDDENIWNNYCENKIEIYEVFGEHVTIFRSPYVNQFSKMLNNLLSRKI</sequence>
<dbReference type="InterPro" id="IPR009875">
    <property type="entry name" value="PilZ_domain"/>
</dbReference>
<dbReference type="InterPro" id="IPR000873">
    <property type="entry name" value="AMP-dep_synth/lig_dom"/>
</dbReference>
<dbReference type="InterPro" id="IPR036736">
    <property type="entry name" value="ACP-like_sf"/>
</dbReference>
<keyword evidence="7" id="KW-0413">Isomerase</keyword>
<dbReference type="Pfam" id="PF00550">
    <property type="entry name" value="PP-binding"/>
    <property type="match status" value="1"/>
</dbReference>
<dbReference type="GO" id="GO:0043041">
    <property type="term" value="P:amino acid activation for nonribosomal peptide biosynthetic process"/>
    <property type="evidence" value="ECO:0007669"/>
    <property type="project" value="TreeGrafter"/>
</dbReference>
<dbReference type="InterPro" id="IPR020845">
    <property type="entry name" value="AMP-binding_CS"/>
</dbReference>
<dbReference type="SUPFAM" id="SSF47336">
    <property type="entry name" value="ACP-like"/>
    <property type="match status" value="1"/>
</dbReference>
<dbReference type="InterPro" id="IPR025110">
    <property type="entry name" value="AMP-bd_C"/>
</dbReference>
<dbReference type="Pfam" id="PF00975">
    <property type="entry name" value="Thioesterase"/>
    <property type="match status" value="1"/>
</dbReference>
<evidence type="ECO:0000313" key="8">
    <source>
        <dbReference type="Proteomes" id="UP000036923"/>
    </source>
</evidence>
<name>A0A0L6JJC5_9FIRM</name>
<dbReference type="Gene3D" id="3.30.559.30">
    <property type="entry name" value="Nonribosomal peptide synthetase, condensation domain"/>
    <property type="match status" value="1"/>
</dbReference>
<comment type="similarity">
    <text evidence="2">Belongs to the ATP-dependent AMP-binding enzyme family.</text>
</comment>
<dbReference type="OrthoDB" id="2203190at2"/>
<dbReference type="InterPro" id="IPR009081">
    <property type="entry name" value="PP-bd_ACP"/>
</dbReference>
<dbReference type="InterPro" id="IPR001031">
    <property type="entry name" value="Thioesterase"/>
</dbReference>
<dbReference type="Gene3D" id="3.30.559.10">
    <property type="entry name" value="Chloramphenicol acetyltransferase-like domain"/>
    <property type="match status" value="1"/>
</dbReference>
<comment type="caution">
    <text evidence="7">The sequence shown here is derived from an EMBL/GenBank/DDBJ whole genome shotgun (WGS) entry which is preliminary data.</text>
</comment>
<feature type="domain" description="Carrier" evidence="6">
    <location>
        <begin position="1510"/>
        <end position="1585"/>
    </location>
</feature>
<dbReference type="InterPro" id="IPR029058">
    <property type="entry name" value="AB_hydrolase_fold"/>
</dbReference>
<dbReference type="Gene3D" id="2.30.38.10">
    <property type="entry name" value="Luciferase, Domain 3"/>
    <property type="match status" value="1"/>
</dbReference>
<proteinExistence type="inferred from homology"/>
<dbReference type="STRING" id="398512.Bccel_1100"/>
<keyword evidence="8" id="KW-1185">Reference proteome</keyword>
<dbReference type="FunFam" id="3.40.50.12780:FF:000012">
    <property type="entry name" value="Non-ribosomal peptide synthetase"/>
    <property type="match status" value="1"/>
</dbReference>
<dbReference type="InterPro" id="IPR045851">
    <property type="entry name" value="AMP-bd_C_sf"/>
</dbReference>
<comment type="cofactor">
    <cofactor evidence="1">
        <name>pantetheine 4'-phosphate</name>
        <dbReference type="ChEBI" id="CHEBI:47942"/>
    </cofactor>
</comment>
<dbReference type="PATRIC" id="fig|398512.5.peg.1139"/>
<dbReference type="Gene3D" id="2.40.10.220">
    <property type="entry name" value="predicted glycosyltransferase like domains"/>
    <property type="match status" value="1"/>
</dbReference>
<evidence type="ECO:0000256" key="5">
    <source>
        <dbReference type="ARBA" id="ARBA00023194"/>
    </source>
</evidence>
<dbReference type="NCBIfam" id="TIGR01733">
    <property type="entry name" value="AA-adenyl-dom"/>
    <property type="match status" value="1"/>
</dbReference>
<dbReference type="GO" id="GO:0047462">
    <property type="term" value="F:phenylalanine racemase (ATP-hydrolyzing) activity"/>
    <property type="evidence" value="ECO:0007669"/>
    <property type="project" value="UniProtKB-EC"/>
</dbReference>
<evidence type="ECO:0000256" key="3">
    <source>
        <dbReference type="ARBA" id="ARBA00022450"/>
    </source>
</evidence>
<dbReference type="InterPro" id="IPR010071">
    <property type="entry name" value="AA_adenyl_dom"/>
</dbReference>
<dbReference type="PROSITE" id="PS00455">
    <property type="entry name" value="AMP_BINDING"/>
    <property type="match status" value="1"/>
</dbReference>
<dbReference type="Pfam" id="PF13193">
    <property type="entry name" value="AMP-binding_C"/>
    <property type="match status" value="1"/>
</dbReference>
<keyword evidence="3" id="KW-0596">Phosphopantetheine</keyword>
<dbReference type="SUPFAM" id="SSF53474">
    <property type="entry name" value="alpha/beta-Hydrolases"/>
    <property type="match status" value="1"/>
</dbReference>
<dbReference type="GO" id="GO:0017000">
    <property type="term" value="P:antibiotic biosynthetic process"/>
    <property type="evidence" value="ECO:0007669"/>
    <property type="project" value="UniProtKB-KW"/>
</dbReference>
<keyword evidence="5" id="KW-0045">Antibiotic biosynthesis</keyword>
<evidence type="ECO:0000313" key="7">
    <source>
        <dbReference type="EMBL" id="KNY25840.1"/>
    </source>
</evidence>
<dbReference type="GO" id="GO:0005737">
    <property type="term" value="C:cytoplasm"/>
    <property type="evidence" value="ECO:0007669"/>
    <property type="project" value="TreeGrafter"/>
</dbReference>
<dbReference type="PANTHER" id="PTHR45527">
    <property type="entry name" value="NONRIBOSOMAL PEPTIDE SYNTHETASE"/>
    <property type="match status" value="1"/>
</dbReference>
<dbReference type="FunFam" id="3.40.50.980:FF:000001">
    <property type="entry name" value="Non-ribosomal peptide synthetase"/>
    <property type="match status" value="1"/>
</dbReference>
<organism evidence="7 8">
    <name type="scientific">Pseudobacteroides cellulosolvens ATCC 35603 = DSM 2933</name>
    <dbReference type="NCBI Taxonomy" id="398512"/>
    <lineage>
        <taxon>Bacteria</taxon>
        <taxon>Bacillati</taxon>
        <taxon>Bacillota</taxon>
        <taxon>Clostridia</taxon>
        <taxon>Eubacteriales</taxon>
        <taxon>Oscillospiraceae</taxon>
        <taxon>Pseudobacteroides</taxon>
    </lineage>
</organism>
<dbReference type="PANTHER" id="PTHR45527:SF1">
    <property type="entry name" value="FATTY ACID SYNTHASE"/>
    <property type="match status" value="1"/>
</dbReference>
<dbReference type="Proteomes" id="UP000036923">
    <property type="component" value="Unassembled WGS sequence"/>
</dbReference>